<accession>A0A1B6DYY5</accession>
<dbReference type="EMBL" id="GEDC01006441">
    <property type="protein sequence ID" value="JAS30857.1"/>
    <property type="molecule type" value="Transcribed_RNA"/>
</dbReference>
<protein>
    <recommendedName>
        <fullName evidence="2">PTHB1 N-terminal domain-containing protein</fullName>
    </recommendedName>
</protein>
<reference evidence="1" key="1">
    <citation type="submission" date="2015-12" db="EMBL/GenBank/DDBJ databases">
        <title>De novo transcriptome assembly of four potential Pierce s Disease insect vectors from Arizona vineyards.</title>
        <authorList>
            <person name="Tassone E.E."/>
        </authorList>
    </citation>
    <scope>NUCLEOTIDE SEQUENCE</scope>
</reference>
<proteinExistence type="predicted"/>
<gene>
    <name evidence="1" type="ORF">g.15331</name>
</gene>
<evidence type="ECO:0008006" key="2">
    <source>
        <dbReference type="Google" id="ProtNLM"/>
    </source>
</evidence>
<name>A0A1B6DYY5_9HEMI</name>
<evidence type="ECO:0000313" key="1">
    <source>
        <dbReference type="EMBL" id="JAS30857.1"/>
    </source>
</evidence>
<dbReference type="AlphaFoldDB" id="A0A1B6DYY5"/>
<sequence>MMDNTNYFSEVVNDCLQVPKCMKIIKEKEQSFLLIWSCNSSLLSIYKIKEGNSSISFSGLSNNDLRFSASILDILNIQSMNFIFLINGLVYKLDSTHAISNSLENPMVISQDQEEVFKYIPFADLKQCDLVIISACLIKNGFVLFGKKMSAFTIQVYHFTDIFSKFDLPITIQSLQMTSAVFHSVLTGQISYDLKRCLFPDLKVVDEELVLVGFNNGVVGWFSTCRPNNGLQILCNLGQPIKLFHWISSPLNSQYLALLITLTNGLLKVIMVDGEQLSSHTLFLPGKVVAAVGVDHKIVTSDGINSSLNNIILGTTPTIESSTLHIKGVQSILEAGVIIFGTYSRSIYCINVSLCPIVSTSNFVMPEKYILHGIVYNNQELNKLNSLLQKEDMIIQILSTTSMILSLDRLFEITAVVYSCEKIEVTVKLVEDCFIFKSEYWFIHLEFNNSQQHFFSKLEHNLTHKSNLVVDVYGQVEVGCDLNCFLVTAVEDELPVLIIHLGKMHIDACYFLESNDLLQSKLSHTKYNELLLNNVYSNIYISLPDYIELESFYSLLLKDVQNSKGIIKIITDEKKRILHMKIYCNSIIFNIEEQDRIISIVCSDIDVCQQLKLSISKRFYPKENKHIGTRLFLEIQALQQLLNFQKSQSSLIYSEVNHIKLKMRNKIFKHLVL</sequence>
<organism evidence="1">
    <name type="scientific">Clastoptera arizonana</name>
    <name type="common">Arizona spittle bug</name>
    <dbReference type="NCBI Taxonomy" id="38151"/>
    <lineage>
        <taxon>Eukaryota</taxon>
        <taxon>Metazoa</taxon>
        <taxon>Ecdysozoa</taxon>
        <taxon>Arthropoda</taxon>
        <taxon>Hexapoda</taxon>
        <taxon>Insecta</taxon>
        <taxon>Pterygota</taxon>
        <taxon>Neoptera</taxon>
        <taxon>Paraneoptera</taxon>
        <taxon>Hemiptera</taxon>
        <taxon>Auchenorrhyncha</taxon>
        <taxon>Cercopoidea</taxon>
        <taxon>Clastopteridae</taxon>
        <taxon>Clastoptera</taxon>
    </lineage>
</organism>